<feature type="transmembrane region" description="Helical" evidence="1">
    <location>
        <begin position="185"/>
        <end position="203"/>
    </location>
</feature>
<protein>
    <recommendedName>
        <fullName evidence="3">NADH:quinone oxidoreductase/Mrp antiporter membrane subunit domain-containing protein</fullName>
    </recommendedName>
</protein>
<evidence type="ECO:0000313" key="2">
    <source>
        <dbReference type="EMBL" id="SVC40577.1"/>
    </source>
</evidence>
<reference evidence="2" key="1">
    <citation type="submission" date="2018-05" db="EMBL/GenBank/DDBJ databases">
        <authorList>
            <person name="Lanie J.A."/>
            <person name="Ng W.-L."/>
            <person name="Kazmierczak K.M."/>
            <person name="Andrzejewski T.M."/>
            <person name="Davidsen T.M."/>
            <person name="Wayne K.J."/>
            <person name="Tettelin H."/>
            <person name="Glass J.I."/>
            <person name="Rusch D."/>
            <person name="Podicherti R."/>
            <person name="Tsui H.-C.T."/>
            <person name="Winkler M.E."/>
        </authorList>
    </citation>
    <scope>NUCLEOTIDE SEQUENCE</scope>
</reference>
<name>A0A382LYX0_9ZZZZ</name>
<feature type="transmembrane region" description="Helical" evidence="1">
    <location>
        <begin position="6"/>
        <end position="39"/>
    </location>
</feature>
<feature type="non-terminal residue" evidence="2">
    <location>
        <position position="268"/>
    </location>
</feature>
<keyword evidence="1" id="KW-1133">Transmembrane helix</keyword>
<organism evidence="2">
    <name type="scientific">marine metagenome</name>
    <dbReference type="NCBI Taxonomy" id="408172"/>
    <lineage>
        <taxon>unclassified sequences</taxon>
        <taxon>metagenomes</taxon>
        <taxon>ecological metagenomes</taxon>
    </lineage>
</organism>
<sequence length="268" mass="27194">MPSPQLLQAALTTLVGAVTGFGGALLLALLSASVESLVTRRVHGRRRRRGVLLLTTPLADAMKLLSKSSVSRGSWRGFGILVALLPAVVIAGGLPAGAGLGGLPATVAPEARFLALAGVLAVAPFALLVHGLTTTPTRRQPATEVIITLVGAQVALVLCVTALVLSGDTASFFTRSLVDWPLWRHPAGGLAFLGSLAILSRGLRHAFGDTGPGRLAPGLADGGGAGIVLLRMSRPLLIGSASALAAHLYLGAATLPTGVIWAGTGIWI</sequence>
<feature type="transmembrane region" description="Helical" evidence="1">
    <location>
        <begin position="244"/>
        <end position="267"/>
    </location>
</feature>
<accession>A0A382LYX0</accession>
<evidence type="ECO:0000256" key="1">
    <source>
        <dbReference type="SAM" id="Phobius"/>
    </source>
</evidence>
<feature type="transmembrane region" description="Helical" evidence="1">
    <location>
        <begin position="145"/>
        <end position="165"/>
    </location>
</feature>
<dbReference type="AlphaFoldDB" id="A0A382LYX0"/>
<proteinExistence type="predicted"/>
<keyword evidence="1" id="KW-0812">Transmembrane</keyword>
<feature type="transmembrane region" description="Helical" evidence="1">
    <location>
        <begin position="77"/>
        <end position="101"/>
    </location>
</feature>
<feature type="transmembrane region" description="Helical" evidence="1">
    <location>
        <begin position="113"/>
        <end position="133"/>
    </location>
</feature>
<gene>
    <name evidence="2" type="ORF">METZ01_LOCUS293431</name>
</gene>
<keyword evidence="1" id="KW-0472">Membrane</keyword>
<dbReference type="EMBL" id="UINC01089461">
    <property type="protein sequence ID" value="SVC40577.1"/>
    <property type="molecule type" value="Genomic_DNA"/>
</dbReference>
<evidence type="ECO:0008006" key="3">
    <source>
        <dbReference type="Google" id="ProtNLM"/>
    </source>
</evidence>